<accession>A0A397U353</accession>
<keyword evidence="2" id="KW-1185">Reference proteome</keyword>
<dbReference type="Proteomes" id="UP000266673">
    <property type="component" value="Unassembled WGS sequence"/>
</dbReference>
<evidence type="ECO:0000313" key="2">
    <source>
        <dbReference type="Proteomes" id="UP000266673"/>
    </source>
</evidence>
<proteinExistence type="predicted"/>
<dbReference type="EMBL" id="QKWP01002904">
    <property type="protein sequence ID" value="RIB01863.1"/>
    <property type="molecule type" value="Genomic_DNA"/>
</dbReference>
<reference evidence="1 2" key="1">
    <citation type="submission" date="2018-06" db="EMBL/GenBank/DDBJ databases">
        <title>Comparative genomics reveals the genomic features of Rhizophagus irregularis, R. cerebriforme, R. diaphanum and Gigaspora rosea, and their symbiotic lifestyle signature.</title>
        <authorList>
            <person name="Morin E."/>
            <person name="San Clemente H."/>
            <person name="Chen E.C.H."/>
            <person name="De La Providencia I."/>
            <person name="Hainaut M."/>
            <person name="Kuo A."/>
            <person name="Kohler A."/>
            <person name="Murat C."/>
            <person name="Tang N."/>
            <person name="Roy S."/>
            <person name="Loubradou J."/>
            <person name="Henrissat B."/>
            <person name="Grigoriev I.V."/>
            <person name="Corradi N."/>
            <person name="Roux C."/>
            <person name="Martin F.M."/>
        </authorList>
    </citation>
    <scope>NUCLEOTIDE SEQUENCE [LARGE SCALE GENOMIC DNA]</scope>
    <source>
        <strain evidence="1 2">DAOM 194757</strain>
    </source>
</reference>
<evidence type="ECO:0000313" key="1">
    <source>
        <dbReference type="EMBL" id="RIB01863.1"/>
    </source>
</evidence>
<dbReference type="AlphaFoldDB" id="A0A397U353"/>
<organism evidence="1 2">
    <name type="scientific">Gigaspora rosea</name>
    <dbReference type="NCBI Taxonomy" id="44941"/>
    <lineage>
        <taxon>Eukaryota</taxon>
        <taxon>Fungi</taxon>
        <taxon>Fungi incertae sedis</taxon>
        <taxon>Mucoromycota</taxon>
        <taxon>Glomeromycotina</taxon>
        <taxon>Glomeromycetes</taxon>
        <taxon>Diversisporales</taxon>
        <taxon>Gigasporaceae</taxon>
        <taxon>Gigaspora</taxon>
    </lineage>
</organism>
<name>A0A397U353_9GLOM</name>
<gene>
    <name evidence="1" type="ORF">C2G38_2150265</name>
</gene>
<protein>
    <submittedName>
        <fullName evidence="1">Uncharacterized protein</fullName>
    </submittedName>
</protein>
<comment type="caution">
    <text evidence="1">The sequence shown here is derived from an EMBL/GenBank/DDBJ whole genome shotgun (WGS) entry which is preliminary data.</text>
</comment>
<dbReference type="OrthoDB" id="2440333at2759"/>
<sequence>MTMASGSPPSSDKNYISEWEQICLEFFSNNDKDAEAVVGLVEFASRSNGEIKVNIDSIDKNLRKEKIEELLVKIGIINGVMLHPQEYDKYLETKRKVRSEFHREKATELFKELDKLLHSKPAKYTPLHRLSELKTYLTQYKTSVGAHPFIKGLLHVFKLQLHQSTLASWTFLDNTLTQNGIDFMRATVNLLVNVLGFTHTIQEVDESGEQGSLRTWYISSSLSDFEISTLIKAFPKESNLSNVKATESDLEEALTKIFPKASNNEIKRYKGLFSDVEELDPVLVIVPNGRWIAQHSQAAYNNVMNSFATVNLPANRRRDKNSMCVFHFKDSEELYNARDAIRTIHPNAFFVQPALQAQIPGGQFEPVGTAWCVFKTGETKTDFAHDSVFFVLF</sequence>